<gene>
    <name evidence="1" type="ORF">MITSMUL_04081</name>
</gene>
<sequence length="57" mass="6291">MSAMKDSMSIEAAEILNGLQESLSDAKGLPVEGIKKTIVYREGLKPVQKNESFKSHR</sequence>
<organism evidence="1 2">
    <name type="scientific">Mitsuokella multacida DSM 20544</name>
    <dbReference type="NCBI Taxonomy" id="500635"/>
    <lineage>
        <taxon>Bacteria</taxon>
        <taxon>Bacillati</taxon>
        <taxon>Bacillota</taxon>
        <taxon>Negativicutes</taxon>
        <taxon>Selenomonadales</taxon>
        <taxon>Selenomonadaceae</taxon>
        <taxon>Mitsuokella</taxon>
    </lineage>
</organism>
<accession>C9KLJ7</accession>
<keyword evidence="2" id="KW-1185">Reference proteome</keyword>
<dbReference type="AlphaFoldDB" id="C9KLJ7"/>
<reference evidence="1" key="1">
    <citation type="submission" date="2009-09" db="EMBL/GenBank/DDBJ databases">
        <authorList>
            <person name="Weinstock G."/>
            <person name="Sodergren E."/>
            <person name="Clifton S."/>
            <person name="Fulton L."/>
            <person name="Fulton B."/>
            <person name="Courtney L."/>
            <person name="Fronick C."/>
            <person name="Harrison M."/>
            <person name="Strong C."/>
            <person name="Farmer C."/>
            <person name="Delahaunty K."/>
            <person name="Markovic C."/>
            <person name="Hall O."/>
            <person name="Minx P."/>
            <person name="Tomlinson C."/>
            <person name="Mitreva M."/>
            <person name="Nelson J."/>
            <person name="Hou S."/>
            <person name="Wollam A."/>
            <person name="Pepin K.H."/>
            <person name="Johnson M."/>
            <person name="Bhonagiri V."/>
            <person name="Nash W.E."/>
            <person name="Warren W."/>
            <person name="Chinwalla A."/>
            <person name="Mardis E.R."/>
            <person name="Wilson R.K."/>
        </authorList>
    </citation>
    <scope>NUCLEOTIDE SEQUENCE [LARGE SCALE GENOMIC DNA]</scope>
    <source>
        <strain evidence="1">DSM 20544</strain>
    </source>
</reference>
<dbReference type="HOGENOM" id="CLU_2991745_0_0_9"/>
<evidence type="ECO:0000313" key="1">
    <source>
        <dbReference type="EMBL" id="EEX69011.1"/>
    </source>
</evidence>
<dbReference type="EMBL" id="ABWK02000012">
    <property type="protein sequence ID" value="EEX69011.1"/>
    <property type="molecule type" value="Genomic_DNA"/>
</dbReference>
<evidence type="ECO:0000313" key="2">
    <source>
        <dbReference type="Proteomes" id="UP000003671"/>
    </source>
</evidence>
<proteinExistence type="predicted"/>
<comment type="caution">
    <text evidence="1">The sequence shown here is derived from an EMBL/GenBank/DDBJ whole genome shotgun (WGS) entry which is preliminary data.</text>
</comment>
<dbReference type="Proteomes" id="UP000003671">
    <property type="component" value="Unassembled WGS sequence"/>
</dbReference>
<name>C9KLJ7_9FIRM</name>
<dbReference type="STRING" id="500635.MITSMUL_04081"/>
<protein>
    <submittedName>
        <fullName evidence="1">Uncharacterized protein</fullName>
    </submittedName>
</protein>